<evidence type="ECO:0000313" key="9">
    <source>
        <dbReference type="Proteomes" id="UP000823629"/>
    </source>
</evidence>
<keyword evidence="6 7" id="KW-0066">ATP synthesis</keyword>
<keyword evidence="3 7" id="KW-0375">Hydrogen ion transport</keyword>
<comment type="function">
    <text evidence="7">This protein is part of the stalk that links CF(0) to CF(1). It either transmits conformational changes from CF(0) to CF(1) or is implicated in proton conduction.</text>
</comment>
<dbReference type="InterPro" id="IPR000711">
    <property type="entry name" value="ATPase_OSCP/dsu"/>
</dbReference>
<evidence type="ECO:0000256" key="3">
    <source>
        <dbReference type="ARBA" id="ARBA00022781"/>
    </source>
</evidence>
<evidence type="ECO:0000256" key="5">
    <source>
        <dbReference type="ARBA" id="ARBA00023136"/>
    </source>
</evidence>
<dbReference type="Gene3D" id="1.10.520.20">
    <property type="entry name" value="N-terminal domain of the delta subunit of the F1F0-ATP synthase"/>
    <property type="match status" value="1"/>
</dbReference>
<evidence type="ECO:0000256" key="1">
    <source>
        <dbReference type="ARBA" id="ARBA00004370"/>
    </source>
</evidence>
<evidence type="ECO:0000256" key="4">
    <source>
        <dbReference type="ARBA" id="ARBA00023065"/>
    </source>
</evidence>
<dbReference type="PRINTS" id="PR00125">
    <property type="entry name" value="ATPASEDELTA"/>
</dbReference>
<comment type="similarity">
    <text evidence="7">Belongs to the ATPase delta chain family.</text>
</comment>
<keyword evidence="7" id="KW-0139">CF(1)</keyword>
<dbReference type="InterPro" id="IPR026015">
    <property type="entry name" value="ATP_synth_OSCP/delta_N_sf"/>
</dbReference>
<evidence type="ECO:0000313" key="8">
    <source>
        <dbReference type="EMBL" id="MBO8414618.1"/>
    </source>
</evidence>
<evidence type="ECO:0000256" key="2">
    <source>
        <dbReference type="ARBA" id="ARBA00022448"/>
    </source>
</evidence>
<sequence length="180" mass="20348">METIETVYANALLSLCIENKEVERSLKDMKFAYEEFDKNPELVTLISSAFLEKEEKISVVDKVFSPLFITSSLNFLKLLVDKNVSISVLKILKRYINLANSYLSIASGVVYSVSKLSDEEMRRLKEAFSKKLNRKVELVNYLDPSLIGGIKIIIDNKVYDKSILSQLDGLRTTLKKGGAI</sequence>
<keyword evidence="7" id="KW-1003">Cell membrane</keyword>
<dbReference type="Proteomes" id="UP000823629">
    <property type="component" value="Unassembled WGS sequence"/>
</dbReference>
<dbReference type="NCBIfam" id="TIGR01145">
    <property type="entry name" value="ATP_synt_delta"/>
    <property type="match status" value="1"/>
</dbReference>
<reference evidence="8" key="1">
    <citation type="submission" date="2020-10" db="EMBL/GenBank/DDBJ databases">
        <authorList>
            <person name="Gilroy R."/>
        </authorList>
    </citation>
    <scope>NUCLEOTIDE SEQUENCE</scope>
    <source>
        <strain evidence="8">1748</strain>
    </source>
</reference>
<dbReference type="GO" id="GO:0005886">
    <property type="term" value="C:plasma membrane"/>
    <property type="evidence" value="ECO:0007669"/>
    <property type="project" value="UniProtKB-SubCell"/>
</dbReference>
<gene>
    <name evidence="7" type="primary">atpH</name>
    <name evidence="8" type="ORF">IAC78_04030</name>
</gene>
<name>A0A9D9DA34_9BACL</name>
<proteinExistence type="inferred from homology"/>
<dbReference type="PANTHER" id="PTHR11910">
    <property type="entry name" value="ATP SYNTHASE DELTA CHAIN"/>
    <property type="match status" value="1"/>
</dbReference>
<dbReference type="SUPFAM" id="SSF47928">
    <property type="entry name" value="N-terminal domain of the delta subunit of the F1F0-ATP synthase"/>
    <property type="match status" value="1"/>
</dbReference>
<keyword evidence="2 7" id="KW-0813">Transport</keyword>
<evidence type="ECO:0000256" key="7">
    <source>
        <dbReference type="HAMAP-Rule" id="MF_01416"/>
    </source>
</evidence>
<dbReference type="AlphaFoldDB" id="A0A9D9DA34"/>
<dbReference type="Pfam" id="PF00213">
    <property type="entry name" value="OSCP"/>
    <property type="match status" value="1"/>
</dbReference>
<protein>
    <recommendedName>
        <fullName evidence="7">ATP synthase subunit delta</fullName>
    </recommendedName>
    <alternativeName>
        <fullName evidence="7">ATP synthase F(1) sector subunit delta</fullName>
    </alternativeName>
    <alternativeName>
        <fullName evidence="7">F-type ATPase subunit delta</fullName>
        <shortName evidence="7">F-ATPase subunit delta</shortName>
    </alternativeName>
</protein>
<keyword evidence="4 7" id="KW-0406">Ion transport</keyword>
<dbReference type="EMBL" id="JADING010000116">
    <property type="protein sequence ID" value="MBO8414618.1"/>
    <property type="molecule type" value="Genomic_DNA"/>
</dbReference>
<dbReference type="GO" id="GO:0046933">
    <property type="term" value="F:proton-transporting ATP synthase activity, rotational mechanism"/>
    <property type="evidence" value="ECO:0007669"/>
    <property type="project" value="UniProtKB-UniRule"/>
</dbReference>
<comment type="function">
    <text evidence="7">F(1)F(0) ATP synthase produces ATP from ADP in the presence of a proton or sodium gradient. F-type ATPases consist of two structural domains, F(1) containing the extramembraneous catalytic core and F(0) containing the membrane proton channel, linked together by a central stalk and a peripheral stalk. During catalysis, ATP synthesis in the catalytic domain of F(1) is coupled via a rotary mechanism of the central stalk subunits to proton translocation.</text>
</comment>
<comment type="caution">
    <text evidence="8">The sequence shown here is derived from an EMBL/GenBank/DDBJ whole genome shotgun (WGS) entry which is preliminary data.</text>
</comment>
<dbReference type="HAMAP" id="MF_01416">
    <property type="entry name" value="ATP_synth_delta_bact"/>
    <property type="match status" value="1"/>
</dbReference>
<comment type="subcellular location">
    <subcellularLocation>
        <location evidence="7">Cell membrane</location>
        <topology evidence="7">Peripheral membrane protein</topology>
    </subcellularLocation>
    <subcellularLocation>
        <location evidence="1">Membrane</location>
    </subcellularLocation>
</comment>
<dbReference type="NCBIfam" id="NF009975">
    <property type="entry name" value="PRK13436.1"/>
    <property type="match status" value="1"/>
</dbReference>
<keyword evidence="5 7" id="KW-0472">Membrane</keyword>
<accession>A0A9D9DA34</accession>
<organism evidence="8 9">
    <name type="scientific">Candidatus Scatoplasma merdavium</name>
    <dbReference type="NCBI Taxonomy" id="2840932"/>
    <lineage>
        <taxon>Bacteria</taxon>
        <taxon>Bacillati</taxon>
        <taxon>Bacillota</taxon>
        <taxon>Bacilli</taxon>
        <taxon>Bacillales</taxon>
        <taxon>Candidatus Scatoplasma</taxon>
    </lineage>
</organism>
<evidence type="ECO:0000256" key="6">
    <source>
        <dbReference type="ARBA" id="ARBA00023310"/>
    </source>
</evidence>
<dbReference type="GO" id="GO:0045259">
    <property type="term" value="C:proton-transporting ATP synthase complex"/>
    <property type="evidence" value="ECO:0007669"/>
    <property type="project" value="UniProtKB-KW"/>
</dbReference>
<reference evidence="8" key="2">
    <citation type="journal article" date="2021" name="PeerJ">
        <title>Extensive microbial diversity within the chicken gut microbiome revealed by metagenomics and culture.</title>
        <authorList>
            <person name="Gilroy R."/>
            <person name="Ravi A."/>
            <person name="Getino M."/>
            <person name="Pursley I."/>
            <person name="Horton D.L."/>
            <person name="Alikhan N.F."/>
            <person name="Baker D."/>
            <person name="Gharbi K."/>
            <person name="Hall N."/>
            <person name="Watson M."/>
            <person name="Adriaenssens E.M."/>
            <person name="Foster-Nyarko E."/>
            <person name="Jarju S."/>
            <person name="Secka A."/>
            <person name="Antonio M."/>
            <person name="Oren A."/>
            <person name="Chaudhuri R.R."/>
            <person name="La Ragione R."/>
            <person name="Hildebrand F."/>
            <person name="Pallen M.J."/>
        </authorList>
    </citation>
    <scope>NUCLEOTIDE SEQUENCE</scope>
    <source>
        <strain evidence="8">1748</strain>
    </source>
</reference>